<evidence type="ECO:0000256" key="1">
    <source>
        <dbReference type="SAM" id="MobiDB-lite"/>
    </source>
</evidence>
<dbReference type="Proteomes" id="UP000094776">
    <property type="component" value="Chromosome 1"/>
</dbReference>
<protein>
    <submittedName>
        <fullName evidence="2">Uncharacterized protein</fullName>
    </submittedName>
</protein>
<proteinExistence type="predicted"/>
<organism evidence="2 3">
    <name type="scientific">Burkholderia cepacia</name>
    <name type="common">Pseudomonas cepacia</name>
    <dbReference type="NCBI Taxonomy" id="292"/>
    <lineage>
        <taxon>Bacteria</taxon>
        <taxon>Pseudomonadati</taxon>
        <taxon>Pseudomonadota</taxon>
        <taxon>Betaproteobacteria</taxon>
        <taxon>Burkholderiales</taxon>
        <taxon>Burkholderiaceae</taxon>
        <taxon>Burkholderia</taxon>
        <taxon>Burkholderia cepacia complex</taxon>
    </lineage>
</organism>
<accession>A0A1B4PSH8</accession>
<dbReference type="AlphaFoldDB" id="A0A1B4PSH8"/>
<sequence length="67" mass="7600">MAQGQMKFKAGIAPQTRYPKWVKPVNGERSYVLLRRRLNTLVRASQRNETNAIESTATGDSRTQALH</sequence>
<evidence type="ECO:0000313" key="2">
    <source>
        <dbReference type="EMBL" id="AOK16905.1"/>
    </source>
</evidence>
<name>A0A1B4PSH8_BURCE</name>
<dbReference type="EMBL" id="CP013443">
    <property type="protein sequence ID" value="AOK16905.1"/>
    <property type="molecule type" value="Genomic_DNA"/>
</dbReference>
<reference evidence="2 3" key="1">
    <citation type="submission" date="2015-12" db="EMBL/GenBank/DDBJ databases">
        <title>Diversity of Burkholderia near neighbor genomes.</title>
        <authorList>
            <person name="Sahl J."/>
            <person name="Wagner D."/>
            <person name="Keim P."/>
        </authorList>
    </citation>
    <scope>NUCLEOTIDE SEQUENCE [LARGE SCALE GENOMIC DNA]</scope>
    <source>
        <strain evidence="2 3">MSMB1184WGS</strain>
    </source>
</reference>
<gene>
    <name evidence="2" type="ORF">WT26_13340</name>
</gene>
<feature type="region of interest" description="Disordered" evidence="1">
    <location>
        <begin position="45"/>
        <end position="67"/>
    </location>
</feature>
<evidence type="ECO:0000313" key="3">
    <source>
        <dbReference type="Proteomes" id="UP000094776"/>
    </source>
</evidence>